<dbReference type="Proteomes" id="UP000290288">
    <property type="component" value="Unassembled WGS sequence"/>
</dbReference>
<evidence type="ECO:0000256" key="1">
    <source>
        <dbReference type="SAM" id="MobiDB-lite"/>
    </source>
</evidence>
<evidence type="ECO:0000313" key="2">
    <source>
        <dbReference type="EMBL" id="RXW13834.1"/>
    </source>
</evidence>
<dbReference type="EMBL" id="SDEE01000820">
    <property type="protein sequence ID" value="RXW13834.1"/>
    <property type="molecule type" value="Genomic_DNA"/>
</dbReference>
<protein>
    <submittedName>
        <fullName evidence="2">Uncharacterized protein</fullName>
    </submittedName>
</protein>
<feature type="region of interest" description="Disordered" evidence="1">
    <location>
        <begin position="126"/>
        <end position="149"/>
    </location>
</feature>
<evidence type="ECO:0000313" key="3">
    <source>
        <dbReference type="Proteomes" id="UP000290288"/>
    </source>
</evidence>
<feature type="compositionally biased region" description="Pro residues" evidence="1">
    <location>
        <begin position="1"/>
        <end position="12"/>
    </location>
</feature>
<keyword evidence="3" id="KW-1185">Reference proteome</keyword>
<name>A0A4Q2D624_9AGAR</name>
<sequence length="558" mass="64351">PAPPSTTAPPLKPWQEHLRRRAETREKYLERETDAERQSRESREQNAFKSYGKKSTYYIWEESDNGVRERKKVNKREVDEVMENYGTHQRRYDSVYDEWDLCSEFGDWTGEDQERWEEDELFLQPLSSFGQPTKDPSPPAAELPPPATEKPSAYVLPEVAIDDSPLSPPPEDDVFFGWQYPAELPGRMPKMVVSLFGLKFDDPNFEEICPPLENFANKLLYRAFGGHKQPETLEDKPINRLLCAVFQRCQHESELHRLDELCSCDLAPLCPTLRRSISKLVTVVDGVYVISPTTLRSPPPRIVVYTPEAAVFVCRLEDSDYETIVLALYRHGIRFNACYESPEQPSKSSNDYVVPILPAIYRKGTKSDPGVYQDYVRIRKFLLVGHRRRAALLMGGLLSRLAAEVIGSERECERLVQQDPSPTVLFSSWNAIVQLPNGHWLCDDVLLPIEKDCLLGTPFIAAPRSDEPRFRNNYEVWGWWPRCTVLESKNLNAYPWFWDDNNEFFYQNRTELLASSDNFPEAKRVKNWWGVSKAAEPLRRFQANFGLLCKNAIDKSLA</sequence>
<organism evidence="2 3">
    <name type="scientific">Candolleomyces aberdarensis</name>
    <dbReference type="NCBI Taxonomy" id="2316362"/>
    <lineage>
        <taxon>Eukaryota</taxon>
        <taxon>Fungi</taxon>
        <taxon>Dikarya</taxon>
        <taxon>Basidiomycota</taxon>
        <taxon>Agaricomycotina</taxon>
        <taxon>Agaricomycetes</taxon>
        <taxon>Agaricomycetidae</taxon>
        <taxon>Agaricales</taxon>
        <taxon>Agaricineae</taxon>
        <taxon>Psathyrellaceae</taxon>
        <taxon>Candolleomyces</taxon>
    </lineage>
</organism>
<reference evidence="2 3" key="1">
    <citation type="submission" date="2019-01" db="EMBL/GenBank/DDBJ databases">
        <title>Draft genome sequence of Psathyrella aberdarensis IHI B618.</title>
        <authorList>
            <person name="Buettner E."/>
            <person name="Kellner H."/>
        </authorList>
    </citation>
    <scope>NUCLEOTIDE SEQUENCE [LARGE SCALE GENOMIC DNA]</scope>
    <source>
        <strain evidence="2 3">IHI B618</strain>
    </source>
</reference>
<feature type="compositionally biased region" description="Basic and acidic residues" evidence="1">
    <location>
        <begin position="14"/>
        <end position="46"/>
    </location>
</feature>
<accession>A0A4Q2D624</accession>
<feature type="compositionally biased region" description="Pro residues" evidence="1">
    <location>
        <begin position="135"/>
        <end position="148"/>
    </location>
</feature>
<dbReference type="AlphaFoldDB" id="A0A4Q2D624"/>
<dbReference type="OrthoDB" id="3237250at2759"/>
<proteinExistence type="predicted"/>
<feature type="non-terminal residue" evidence="2">
    <location>
        <position position="1"/>
    </location>
</feature>
<feature type="region of interest" description="Disordered" evidence="1">
    <location>
        <begin position="1"/>
        <end position="48"/>
    </location>
</feature>
<comment type="caution">
    <text evidence="2">The sequence shown here is derived from an EMBL/GenBank/DDBJ whole genome shotgun (WGS) entry which is preliminary data.</text>
</comment>
<gene>
    <name evidence="2" type="ORF">EST38_g12018</name>
</gene>